<dbReference type="HOGENOM" id="CLU_1098793_0_0_1"/>
<evidence type="ECO:0000313" key="2">
    <source>
        <dbReference type="Proteomes" id="UP000053647"/>
    </source>
</evidence>
<reference evidence="2" key="2">
    <citation type="submission" date="2015-01" db="EMBL/GenBank/DDBJ databases">
        <title>Evolutionary Origins and Diversification of the Mycorrhizal Mutualists.</title>
        <authorList>
            <consortium name="DOE Joint Genome Institute"/>
            <consortium name="Mycorrhizal Genomics Consortium"/>
            <person name="Kohler A."/>
            <person name="Kuo A."/>
            <person name="Nagy L.G."/>
            <person name="Floudas D."/>
            <person name="Copeland A."/>
            <person name="Barry K.W."/>
            <person name="Cichocki N."/>
            <person name="Veneault-Fourrey C."/>
            <person name="LaButti K."/>
            <person name="Lindquist E.A."/>
            <person name="Lipzen A."/>
            <person name="Lundell T."/>
            <person name="Morin E."/>
            <person name="Murat C."/>
            <person name="Riley R."/>
            <person name="Ohm R."/>
            <person name="Sun H."/>
            <person name="Tunlid A."/>
            <person name="Henrissat B."/>
            <person name="Grigoriev I.V."/>
            <person name="Hibbett D.S."/>
            <person name="Martin F."/>
        </authorList>
    </citation>
    <scope>NUCLEOTIDE SEQUENCE [LARGE SCALE GENOMIC DNA]</scope>
    <source>
        <strain evidence="2">ATCC 200175</strain>
    </source>
</reference>
<reference evidence="1 2" key="1">
    <citation type="submission" date="2014-06" db="EMBL/GenBank/DDBJ databases">
        <authorList>
            <consortium name="DOE Joint Genome Institute"/>
            <person name="Kuo A."/>
            <person name="Kohler A."/>
            <person name="Nagy L.G."/>
            <person name="Floudas D."/>
            <person name="Copeland A."/>
            <person name="Barry K.W."/>
            <person name="Cichocki N."/>
            <person name="Veneault-Fourrey C."/>
            <person name="LaButti K."/>
            <person name="Lindquist E.A."/>
            <person name="Lipzen A."/>
            <person name="Lundell T."/>
            <person name="Morin E."/>
            <person name="Murat C."/>
            <person name="Sun H."/>
            <person name="Tunlid A."/>
            <person name="Henrissat B."/>
            <person name="Grigoriev I.V."/>
            <person name="Hibbett D.S."/>
            <person name="Martin F."/>
            <person name="Nordberg H.P."/>
            <person name="Cantor M.N."/>
            <person name="Hua S.X."/>
        </authorList>
    </citation>
    <scope>NUCLEOTIDE SEQUENCE [LARGE SCALE GENOMIC DNA]</scope>
    <source>
        <strain evidence="1 2">ATCC 200175</strain>
    </source>
</reference>
<keyword evidence="2" id="KW-1185">Reference proteome</keyword>
<proteinExistence type="predicted"/>
<organism evidence="1 2">
    <name type="scientific">Paxillus involutus ATCC 200175</name>
    <dbReference type="NCBI Taxonomy" id="664439"/>
    <lineage>
        <taxon>Eukaryota</taxon>
        <taxon>Fungi</taxon>
        <taxon>Dikarya</taxon>
        <taxon>Basidiomycota</taxon>
        <taxon>Agaricomycotina</taxon>
        <taxon>Agaricomycetes</taxon>
        <taxon>Agaricomycetidae</taxon>
        <taxon>Boletales</taxon>
        <taxon>Paxilineae</taxon>
        <taxon>Paxillaceae</taxon>
        <taxon>Paxillus</taxon>
    </lineage>
</organism>
<gene>
    <name evidence="1" type="ORF">PAXINDRAFT_21163</name>
</gene>
<accession>A0A0C9SM57</accession>
<sequence length="253" mass="28510">MSAPCNPNHKLHLKRQEDSLARALEQAEAMQEMSMRITARFTRLAGRSERHQRQMAHLSLLEALLALLEEGNDILSQRLTALEELAVQQQGELTEFVPLSVDEDEDSAVKPVLMKQSVVQLPAGKLMSENIGKGYLVYDPQEPRKKIGKVIKVKPCQPREIDVLIIGQWPMAAPKLMQEQFIELGEAITTLKAQGAAIIERAEEYCAELRATLIKIQQDNSALIIYEDIEKEMVEFTAEQTRAMSTFKGAERN</sequence>
<dbReference type="AlphaFoldDB" id="A0A0C9SM57"/>
<dbReference type="Proteomes" id="UP000053647">
    <property type="component" value="Unassembled WGS sequence"/>
</dbReference>
<name>A0A0C9SM57_PAXIN</name>
<evidence type="ECO:0000313" key="1">
    <source>
        <dbReference type="EMBL" id="KIJ05594.1"/>
    </source>
</evidence>
<protein>
    <submittedName>
        <fullName evidence="1">Uncharacterized protein</fullName>
    </submittedName>
</protein>
<dbReference type="EMBL" id="KN820860">
    <property type="protein sequence ID" value="KIJ05594.1"/>
    <property type="molecule type" value="Genomic_DNA"/>
</dbReference>